<dbReference type="PROSITE" id="PS00211">
    <property type="entry name" value="ABC_TRANSPORTER_1"/>
    <property type="match status" value="1"/>
</dbReference>
<dbReference type="InterPro" id="IPR027417">
    <property type="entry name" value="P-loop_NTPase"/>
</dbReference>
<feature type="domain" description="ABC transporter" evidence="8">
    <location>
        <begin position="386"/>
        <end position="621"/>
    </location>
</feature>
<evidence type="ECO:0000313" key="10">
    <source>
        <dbReference type="EMBL" id="XFO64045.1"/>
    </source>
</evidence>
<proteinExistence type="predicted"/>
<keyword evidence="11" id="KW-1185">Reference proteome</keyword>
<evidence type="ECO:0000256" key="1">
    <source>
        <dbReference type="ARBA" id="ARBA00004651"/>
    </source>
</evidence>
<comment type="subcellular location">
    <subcellularLocation>
        <location evidence="1">Cell membrane</location>
        <topology evidence="1">Multi-pass membrane protein</topology>
    </subcellularLocation>
</comment>
<evidence type="ECO:0000256" key="5">
    <source>
        <dbReference type="ARBA" id="ARBA00022989"/>
    </source>
</evidence>
<feature type="transmembrane region" description="Helical" evidence="7">
    <location>
        <begin position="289"/>
        <end position="310"/>
    </location>
</feature>
<dbReference type="PROSITE" id="PS50929">
    <property type="entry name" value="ABC_TM1F"/>
    <property type="match status" value="1"/>
</dbReference>
<keyword evidence="4 10" id="KW-0067">ATP-binding</keyword>
<dbReference type="InterPro" id="IPR014216">
    <property type="entry name" value="ABC_transptr_CydD"/>
</dbReference>
<feature type="transmembrane region" description="Helical" evidence="7">
    <location>
        <begin position="188"/>
        <end position="205"/>
    </location>
</feature>
<dbReference type="Gene3D" id="1.20.1560.10">
    <property type="entry name" value="ABC transporter type 1, transmembrane domain"/>
    <property type="match status" value="1"/>
</dbReference>
<evidence type="ECO:0000256" key="7">
    <source>
        <dbReference type="SAM" id="Phobius"/>
    </source>
</evidence>
<evidence type="ECO:0000256" key="4">
    <source>
        <dbReference type="ARBA" id="ARBA00022840"/>
    </source>
</evidence>
<dbReference type="SMART" id="SM00382">
    <property type="entry name" value="AAA"/>
    <property type="match status" value="1"/>
</dbReference>
<accession>A0ABZ3IED4</accession>
<protein>
    <submittedName>
        <fullName evidence="10">ATP-binding/permease protein CydD</fullName>
    </submittedName>
</protein>
<dbReference type="EMBL" id="CP155573">
    <property type="protein sequence ID" value="XFO64045.1"/>
    <property type="molecule type" value="Genomic_DNA"/>
</dbReference>
<dbReference type="PROSITE" id="PS50893">
    <property type="entry name" value="ABC_TRANSPORTER_2"/>
    <property type="match status" value="1"/>
</dbReference>
<sequence length="630" mass="67848">MPSPLGRQQKPPVPFRGIVVQSRENYTFHLDKLNRHTLAVLFVLLYRQVITLLDKQLVQEAVKQRWLLAVVTILGAGGGVLAVSQAYYLTQVIDQIFLGKQELGVVAPVLWLLAGLALLRAIIMYGEGVLSFTLAAEIKTALRQRLVSHVLALGPVTMAQQPAGELINIISEGVENLDAYFSKYLPQLSKAVIIPVFILMVVGPLDSTTAVIMVVTAPLIPVFMILIGKLAEKRNLRQWETLNNLSAHFLDVLAGLTTLKLFGRSREQIAIITRVSNEFRDTTMEVLKVAFLSALSLELLATISTALVAVTVGLRLLYGEVTFAQALFVLLLAPEYYLPLRMLGSQFHAGMDGKSAAVDIFELLALQGPVMTSGAAPLARQQQIGLEFREVYADYQQGARPALAGVSFTLEAGQHLAVVGPSGAGKSTLASLLLNFLAPTAGEILVNGLVLRTLCASDWLQQVAFVPQRPHLFQGSVADNIRLARPDASLAEVVAATKAAGAHDFIMRLPSGYDTPVGEGGRGISGGERQRMAIARAFLQNAPLVILDEAAKGLDVKSQVALDTALSRLLAGRTAIIIAHRITTVRQADKIMVLNAGQIAEAGTHAELLAKNGIYSRLVAASQAREVAHD</sequence>
<keyword evidence="6 7" id="KW-0472">Membrane</keyword>
<dbReference type="InterPro" id="IPR003439">
    <property type="entry name" value="ABC_transporter-like_ATP-bd"/>
</dbReference>
<organism evidence="10 11">
    <name type="scientific">Sporomusa silvacetica DSM 10669</name>
    <dbReference type="NCBI Taxonomy" id="1123289"/>
    <lineage>
        <taxon>Bacteria</taxon>
        <taxon>Bacillati</taxon>
        <taxon>Bacillota</taxon>
        <taxon>Negativicutes</taxon>
        <taxon>Selenomonadales</taxon>
        <taxon>Sporomusaceae</taxon>
        <taxon>Sporomusa</taxon>
    </lineage>
</organism>
<dbReference type="InterPro" id="IPR011527">
    <property type="entry name" value="ABC1_TM_dom"/>
</dbReference>
<feature type="domain" description="ABC transmembrane type-1" evidence="9">
    <location>
        <begin position="69"/>
        <end position="352"/>
    </location>
</feature>
<dbReference type="Pfam" id="PF00005">
    <property type="entry name" value="ABC_tran"/>
    <property type="match status" value="1"/>
</dbReference>
<dbReference type="NCBIfam" id="TIGR02857">
    <property type="entry name" value="CydD"/>
    <property type="match status" value="1"/>
</dbReference>
<reference evidence="10" key="1">
    <citation type="submission" date="2024-05" db="EMBL/GenBank/DDBJ databases">
        <title>Isolation and characterization of Sporomusa carbonis sp. nov., a carboxydotrophic hydrogenogen in the genus of Sporomusa isolated from a charcoal burning pile.</title>
        <authorList>
            <person name="Boeer T."/>
            <person name="Rosenbaum F."/>
            <person name="Eysell L."/>
            <person name="Mueller V."/>
            <person name="Daniel R."/>
            <person name="Poehlein A."/>
        </authorList>
    </citation>
    <scope>NUCLEOTIDE SEQUENCE [LARGE SCALE GENOMIC DNA]</scope>
    <source>
        <strain evidence="10">DSM 10669</strain>
    </source>
</reference>
<evidence type="ECO:0000256" key="3">
    <source>
        <dbReference type="ARBA" id="ARBA00022741"/>
    </source>
</evidence>
<dbReference type="InterPro" id="IPR003593">
    <property type="entry name" value="AAA+_ATPase"/>
</dbReference>
<evidence type="ECO:0000259" key="8">
    <source>
        <dbReference type="PROSITE" id="PS50893"/>
    </source>
</evidence>
<name>A0ABZ3IED4_9FIRM</name>
<evidence type="ECO:0000313" key="11">
    <source>
        <dbReference type="Proteomes" id="UP000216752"/>
    </source>
</evidence>
<dbReference type="SUPFAM" id="SSF52540">
    <property type="entry name" value="P-loop containing nucleoside triphosphate hydrolases"/>
    <property type="match status" value="1"/>
</dbReference>
<dbReference type="InterPro" id="IPR017871">
    <property type="entry name" value="ABC_transporter-like_CS"/>
</dbReference>
<dbReference type="CDD" id="cd18584">
    <property type="entry name" value="ABC_6TM_AarD_CydD"/>
    <property type="match status" value="1"/>
</dbReference>
<dbReference type="PANTHER" id="PTHR24221:SF590">
    <property type="entry name" value="COMPONENT LINKED WITH THE ASSEMBLY OF CYTOCHROME' TRANSPORT TRANSMEMBRANE ATP-BINDING PROTEIN ABC TRANSPORTER CYDD-RELATED"/>
    <property type="match status" value="1"/>
</dbReference>
<dbReference type="SUPFAM" id="SSF90123">
    <property type="entry name" value="ABC transporter transmembrane region"/>
    <property type="match status" value="1"/>
</dbReference>
<feature type="transmembrane region" description="Helical" evidence="7">
    <location>
        <begin position="109"/>
        <end position="136"/>
    </location>
</feature>
<evidence type="ECO:0000256" key="2">
    <source>
        <dbReference type="ARBA" id="ARBA00022692"/>
    </source>
</evidence>
<dbReference type="GO" id="GO:0005524">
    <property type="term" value="F:ATP binding"/>
    <property type="evidence" value="ECO:0007669"/>
    <property type="project" value="UniProtKB-KW"/>
</dbReference>
<evidence type="ECO:0000256" key="6">
    <source>
        <dbReference type="ARBA" id="ARBA00023136"/>
    </source>
</evidence>
<feature type="transmembrane region" description="Helical" evidence="7">
    <location>
        <begin position="211"/>
        <end position="231"/>
    </location>
</feature>
<dbReference type="InterPro" id="IPR036640">
    <property type="entry name" value="ABC1_TM_sf"/>
</dbReference>
<dbReference type="Proteomes" id="UP000216752">
    <property type="component" value="Chromosome"/>
</dbReference>
<feature type="transmembrane region" description="Helical" evidence="7">
    <location>
        <begin position="66"/>
        <end position="89"/>
    </location>
</feature>
<dbReference type="Gene3D" id="3.40.50.300">
    <property type="entry name" value="P-loop containing nucleotide triphosphate hydrolases"/>
    <property type="match status" value="1"/>
</dbReference>
<dbReference type="Pfam" id="PF00664">
    <property type="entry name" value="ABC_membrane"/>
    <property type="match status" value="1"/>
</dbReference>
<dbReference type="PANTHER" id="PTHR24221">
    <property type="entry name" value="ATP-BINDING CASSETTE SUB-FAMILY B"/>
    <property type="match status" value="1"/>
</dbReference>
<dbReference type="InterPro" id="IPR039421">
    <property type="entry name" value="Type_1_exporter"/>
</dbReference>
<keyword evidence="2 7" id="KW-0812">Transmembrane</keyword>
<evidence type="ECO:0000259" key="9">
    <source>
        <dbReference type="PROSITE" id="PS50929"/>
    </source>
</evidence>
<keyword evidence="3" id="KW-0547">Nucleotide-binding</keyword>
<gene>
    <name evidence="10" type="primary">cydD</name>
    <name evidence="10" type="ORF">SPSIL_001340</name>
</gene>
<keyword evidence="5 7" id="KW-1133">Transmembrane helix</keyword>